<gene>
    <name evidence="1" type="ORF">I8Y58_002924</name>
</gene>
<sequence length="129" mass="13528">MTMACMLGGWVETIGPTDVCVVPPEFPTPFYNLGSWMYSENAAINVLIDSAPSCNTITFIPISTGDEEGSLGGVVSGTVASSITPLNGLFNVTINGFPACNVGITQTYSNFNNTYGVYTIPSQENVTAA</sequence>
<protein>
    <submittedName>
        <fullName evidence="1">DUF4150 domain-containing protein</fullName>
    </submittedName>
</protein>
<dbReference type="Pfam" id="PF13665">
    <property type="entry name" value="Tox-PAAR-like"/>
    <property type="match status" value="1"/>
</dbReference>
<name>A0AAN5KTR8_LEGPN</name>
<evidence type="ECO:0000313" key="1">
    <source>
        <dbReference type="EMBL" id="HAT1597660.1"/>
    </source>
</evidence>
<comment type="caution">
    <text evidence="1">The sequence shown here is derived from an EMBL/GenBank/DDBJ whole genome shotgun (WGS) entry which is preliminary data.</text>
</comment>
<proteinExistence type="predicted"/>
<accession>A0AAN5KTR8</accession>
<dbReference type="AlphaFoldDB" id="A0AAN5KTR8"/>
<reference evidence="1" key="1">
    <citation type="journal article" date="2018" name="Genome Biol.">
        <title>SKESA: strategic k-mer extension for scrupulous assemblies.</title>
        <authorList>
            <person name="Souvorov A."/>
            <person name="Agarwala R."/>
            <person name="Lipman D.J."/>
        </authorList>
    </citation>
    <scope>NUCLEOTIDE SEQUENCE</scope>
    <source>
        <strain evidence="1">D3612</strain>
    </source>
</reference>
<dbReference type="Proteomes" id="UP000861567">
    <property type="component" value="Unassembled WGS sequence"/>
</dbReference>
<dbReference type="EMBL" id="DACSEI010000053">
    <property type="protein sequence ID" value="HAT1597660.1"/>
    <property type="molecule type" value="Genomic_DNA"/>
</dbReference>
<organism evidence="1 2">
    <name type="scientific">Legionella pneumophila</name>
    <dbReference type="NCBI Taxonomy" id="446"/>
    <lineage>
        <taxon>Bacteria</taxon>
        <taxon>Pseudomonadati</taxon>
        <taxon>Pseudomonadota</taxon>
        <taxon>Gammaproteobacteria</taxon>
        <taxon>Legionellales</taxon>
        <taxon>Legionellaceae</taxon>
        <taxon>Legionella</taxon>
    </lineage>
</organism>
<evidence type="ECO:0000313" key="2">
    <source>
        <dbReference type="Proteomes" id="UP000861567"/>
    </source>
</evidence>
<reference evidence="1" key="2">
    <citation type="submission" date="2020-11" db="EMBL/GenBank/DDBJ databases">
        <authorList>
            <consortium name="NCBI Pathogen Detection Project"/>
        </authorList>
    </citation>
    <scope>NUCLEOTIDE SEQUENCE</scope>
    <source>
        <strain evidence="1">D3612</strain>
    </source>
</reference>